<proteinExistence type="predicted"/>
<keyword evidence="3" id="KW-1185">Reference proteome</keyword>
<feature type="chain" id="PRO_5040327401" description="Secreted protein" evidence="1">
    <location>
        <begin position="21"/>
        <end position="136"/>
    </location>
</feature>
<dbReference type="RefSeq" id="XP_046113424.1">
    <property type="nucleotide sequence ID" value="XM_046260232.1"/>
</dbReference>
<evidence type="ECO:0008006" key="4">
    <source>
        <dbReference type="Google" id="ProtNLM"/>
    </source>
</evidence>
<evidence type="ECO:0000313" key="3">
    <source>
        <dbReference type="Proteomes" id="UP000887229"/>
    </source>
</evidence>
<sequence length="136" mass="15067">MDRRMRSLVCVLIVAPVTVTGKMAELGLLLPGVRGNASPKPYILNDLVIVTTAVMRSSAHIGLDTIQATTFTIRLINGEARSREQRYNRINSQLCPLEGGLRCAGLRLFLRATSPSQLYHVYSLHHVLPSCRRNPT</sequence>
<dbReference type="EMBL" id="MU251305">
    <property type="protein sequence ID" value="KAG9249500.1"/>
    <property type="molecule type" value="Genomic_DNA"/>
</dbReference>
<keyword evidence="1" id="KW-0732">Signal</keyword>
<feature type="signal peptide" evidence="1">
    <location>
        <begin position="1"/>
        <end position="20"/>
    </location>
</feature>
<dbReference type="AlphaFoldDB" id="A0A9P7ZDD4"/>
<reference evidence="2" key="1">
    <citation type="journal article" date="2021" name="IMA Fungus">
        <title>Genomic characterization of three marine fungi, including Emericellopsis atlantica sp. nov. with signatures of a generalist lifestyle and marine biomass degradation.</title>
        <authorList>
            <person name="Hagestad O.C."/>
            <person name="Hou L."/>
            <person name="Andersen J.H."/>
            <person name="Hansen E.H."/>
            <person name="Altermark B."/>
            <person name="Li C."/>
            <person name="Kuhnert E."/>
            <person name="Cox R.J."/>
            <person name="Crous P.W."/>
            <person name="Spatafora J.W."/>
            <person name="Lail K."/>
            <person name="Amirebrahimi M."/>
            <person name="Lipzen A."/>
            <person name="Pangilinan J."/>
            <person name="Andreopoulos W."/>
            <person name="Hayes R.D."/>
            <person name="Ng V."/>
            <person name="Grigoriev I.V."/>
            <person name="Jackson S.A."/>
            <person name="Sutton T.D.S."/>
            <person name="Dobson A.D.W."/>
            <person name="Rama T."/>
        </authorList>
    </citation>
    <scope>NUCLEOTIDE SEQUENCE</scope>
    <source>
        <strain evidence="2">TS7</strain>
    </source>
</reference>
<accession>A0A9P7ZDD4</accession>
<evidence type="ECO:0000256" key="1">
    <source>
        <dbReference type="SAM" id="SignalP"/>
    </source>
</evidence>
<evidence type="ECO:0000313" key="2">
    <source>
        <dbReference type="EMBL" id="KAG9249500.1"/>
    </source>
</evidence>
<dbReference type="Proteomes" id="UP000887229">
    <property type="component" value="Unassembled WGS sequence"/>
</dbReference>
<name>A0A9P7ZDD4_9HYPO</name>
<organism evidence="2 3">
    <name type="scientific">Emericellopsis atlantica</name>
    <dbReference type="NCBI Taxonomy" id="2614577"/>
    <lineage>
        <taxon>Eukaryota</taxon>
        <taxon>Fungi</taxon>
        <taxon>Dikarya</taxon>
        <taxon>Ascomycota</taxon>
        <taxon>Pezizomycotina</taxon>
        <taxon>Sordariomycetes</taxon>
        <taxon>Hypocreomycetidae</taxon>
        <taxon>Hypocreales</taxon>
        <taxon>Bionectriaceae</taxon>
        <taxon>Emericellopsis</taxon>
    </lineage>
</organism>
<dbReference type="GeneID" id="70291135"/>
<comment type="caution">
    <text evidence="2">The sequence shown here is derived from an EMBL/GenBank/DDBJ whole genome shotgun (WGS) entry which is preliminary data.</text>
</comment>
<protein>
    <recommendedName>
        <fullName evidence="4">Secreted protein</fullName>
    </recommendedName>
</protein>
<gene>
    <name evidence="2" type="ORF">F5Z01DRAFT_495554</name>
</gene>